<dbReference type="PANTHER" id="PTHR36436">
    <property type="entry name" value="SLL5081 PROTEIN"/>
    <property type="match status" value="1"/>
</dbReference>
<dbReference type="AlphaFoldDB" id="L1ML14"/>
<dbReference type="Pfam" id="PF09234">
    <property type="entry name" value="DUF1963"/>
    <property type="match status" value="1"/>
</dbReference>
<dbReference type="HOGENOM" id="CLU_056726_0_0_11"/>
<proteinExistence type="predicted"/>
<dbReference type="OrthoDB" id="4929513at2"/>
<dbReference type="eggNOG" id="COG3878">
    <property type="taxonomic scope" value="Bacteria"/>
</dbReference>
<protein>
    <recommendedName>
        <fullName evidence="3">DUF1963 domain-containing protein</fullName>
    </recommendedName>
</protein>
<comment type="caution">
    <text evidence="1">The sequence shown here is derived from an EMBL/GenBank/DDBJ whole genome shotgun (WGS) entry which is preliminary data.</text>
</comment>
<dbReference type="SUPFAM" id="SSF103032">
    <property type="entry name" value="Hypothetical protein YwqG"/>
    <property type="match status" value="1"/>
</dbReference>
<reference evidence="1 2" key="1">
    <citation type="submission" date="2012-05" db="EMBL/GenBank/DDBJ databases">
        <authorList>
            <person name="Weinstock G."/>
            <person name="Sodergren E."/>
            <person name="Lobos E.A."/>
            <person name="Fulton L."/>
            <person name="Fulton R."/>
            <person name="Courtney L."/>
            <person name="Fronick C."/>
            <person name="O'Laughlin M."/>
            <person name="Godfrey J."/>
            <person name="Wilson R.M."/>
            <person name="Miner T."/>
            <person name="Farmer C."/>
            <person name="Delehaunty K."/>
            <person name="Cordes M."/>
            <person name="Minx P."/>
            <person name="Tomlinson C."/>
            <person name="Chen J."/>
            <person name="Wollam A."/>
            <person name="Pepin K.H."/>
            <person name="Bhonagiri V."/>
            <person name="Zhang X."/>
            <person name="Suruliraj S."/>
            <person name="Warren W."/>
            <person name="Mitreva M."/>
            <person name="Mardis E.R."/>
            <person name="Wilson R.K."/>
        </authorList>
    </citation>
    <scope>NUCLEOTIDE SEQUENCE [LARGE SCALE GENOMIC DNA]</scope>
    <source>
        <strain evidence="1 2">F0235</strain>
    </source>
</reference>
<name>L1ML14_9CORY</name>
<evidence type="ECO:0000313" key="2">
    <source>
        <dbReference type="Proteomes" id="UP000010445"/>
    </source>
</evidence>
<dbReference type="PANTHER" id="PTHR36436:SF6">
    <property type="entry name" value="SLL5081 PROTEIN"/>
    <property type="match status" value="1"/>
</dbReference>
<dbReference type="EMBL" id="AMEM01000011">
    <property type="protein sequence ID" value="EKX91626.1"/>
    <property type="molecule type" value="Genomic_DNA"/>
</dbReference>
<evidence type="ECO:0000313" key="1">
    <source>
        <dbReference type="EMBL" id="EKX91626.1"/>
    </source>
</evidence>
<dbReference type="PATRIC" id="fig|1035195.3.peg.628"/>
<evidence type="ECO:0008006" key="3">
    <source>
        <dbReference type="Google" id="ProtNLM"/>
    </source>
</evidence>
<dbReference type="Proteomes" id="UP000010445">
    <property type="component" value="Unassembled WGS sequence"/>
</dbReference>
<gene>
    <name evidence="1" type="ORF">HMPREF9997_00700</name>
</gene>
<accession>L1ML14</accession>
<sequence length="279" mass="31298">MDNTVLTVDLTPEFEPFLPLLEGTARRTTALHLTPRHDTNPHLTGSRVRGPAFISPSYPWPTDGCGNPLFFLAQINLAELPERDSIPATGLIQFFIADDGDMGLGGYMLDAEQWRGHLVRYIPADEFPHGHAETDSPAEDGVIDSRGYFDLRGQLYDQLPTSRAYEFIAHTRRHGFDFDTDDGLDLSELLDSQHHTIFGGGWIYLCEDLFQQTHYAPALTDPHHPDSGYIVLFQLESYFGDHSDAAFMLADGGVARFYIHRDDLAALDFSKVIYECESS</sequence>
<dbReference type="InterPro" id="IPR015315">
    <property type="entry name" value="DUF1963"/>
</dbReference>
<dbReference type="Gene3D" id="2.30.320.10">
    <property type="entry name" value="YwqG-like"/>
    <property type="match status" value="1"/>
</dbReference>
<dbReference type="InterPro" id="IPR035948">
    <property type="entry name" value="YwqG-like_sf"/>
</dbReference>
<dbReference type="RefSeq" id="WP_006062946.1">
    <property type="nucleotide sequence ID" value="NZ_KB290827.1"/>
</dbReference>
<organism evidence="1 2">
    <name type="scientific">Corynebacterium durum F0235</name>
    <dbReference type="NCBI Taxonomy" id="1035195"/>
    <lineage>
        <taxon>Bacteria</taxon>
        <taxon>Bacillati</taxon>
        <taxon>Actinomycetota</taxon>
        <taxon>Actinomycetes</taxon>
        <taxon>Mycobacteriales</taxon>
        <taxon>Corynebacteriaceae</taxon>
        <taxon>Corynebacterium</taxon>
    </lineage>
</organism>
<keyword evidence="2" id="KW-1185">Reference proteome</keyword>